<keyword evidence="2" id="KW-0812">Transmembrane</keyword>
<dbReference type="RefSeq" id="WP_307491688.1">
    <property type="nucleotide sequence ID" value="NZ_JAUSVB010000002.1"/>
</dbReference>
<reference evidence="4 5" key="1">
    <citation type="submission" date="2023-07" db="EMBL/GenBank/DDBJ databases">
        <title>Sorghum-associated microbial communities from plants grown in Nebraska, USA.</title>
        <authorList>
            <person name="Schachtman D."/>
        </authorList>
    </citation>
    <scope>NUCLEOTIDE SEQUENCE [LARGE SCALE GENOMIC DNA]</scope>
    <source>
        <strain evidence="4 5">BE332</strain>
    </source>
</reference>
<evidence type="ECO:0008006" key="6">
    <source>
        <dbReference type="Google" id="ProtNLM"/>
    </source>
</evidence>
<evidence type="ECO:0000256" key="2">
    <source>
        <dbReference type="SAM" id="Phobius"/>
    </source>
</evidence>
<sequence>MLRKTLVVLGASLALVLGTGGAALADEPVAAPPADICVPSEGSPAVETTYKLVPNPDYVPGKPGAHHPAETHEETVADQRYSWNPQGAQDIAPAWPTPAQGKWTANTSTYHEGDPIGVVWFESKGGDTGAYFYWTTTTVTVEDTAAWDEDPVPPQGEPTLRVVDVQGHDAIAAVTCDAASLPTSGIDIPTCEVRDVLPLGTNLDTRGWVLKPNSGSAYVEGGLRLDGTVGAGSAWARLDLPAGTHLSDIAAGLGTDLVSSSGIWWGGVLIEGGDLSAQLHYDGDGRFWTSQQGVLPDASLKGGYYESYDLAADALVDPTVGSVRIYVNEGQSAVVGSQDLGCSTQPFAYEAPRTELPGTPRPELPGTPRPELPGTPRPELPGTPNAPATVDEVLAADSDASAEFYSEVLAADGSTSAELADTGSDGVAITLGSALLLVLSGLSLTVIRRRATR</sequence>
<feature type="region of interest" description="Disordered" evidence="1">
    <location>
        <begin position="351"/>
        <end position="387"/>
    </location>
</feature>
<feature type="transmembrane region" description="Helical" evidence="2">
    <location>
        <begin position="426"/>
        <end position="447"/>
    </location>
</feature>
<keyword evidence="2" id="KW-1133">Transmembrane helix</keyword>
<feature type="signal peptide" evidence="3">
    <location>
        <begin position="1"/>
        <end position="25"/>
    </location>
</feature>
<evidence type="ECO:0000256" key="1">
    <source>
        <dbReference type="SAM" id="MobiDB-lite"/>
    </source>
</evidence>
<dbReference type="Proteomes" id="UP001239626">
    <property type="component" value="Unassembled WGS sequence"/>
</dbReference>
<feature type="compositionally biased region" description="Pro residues" evidence="1">
    <location>
        <begin position="359"/>
        <end position="381"/>
    </location>
</feature>
<proteinExistence type="predicted"/>
<accession>A0ABU0EEB4</accession>
<feature type="chain" id="PRO_5047532624" description="Gram-positive cocci surface proteins LPxTG domain-containing protein" evidence="3">
    <location>
        <begin position="26"/>
        <end position="453"/>
    </location>
</feature>
<evidence type="ECO:0000256" key="3">
    <source>
        <dbReference type="SAM" id="SignalP"/>
    </source>
</evidence>
<dbReference type="EMBL" id="JAUSVB010000002">
    <property type="protein sequence ID" value="MDQ0373569.1"/>
    <property type="molecule type" value="Genomic_DNA"/>
</dbReference>
<evidence type="ECO:0000313" key="5">
    <source>
        <dbReference type="Proteomes" id="UP001239626"/>
    </source>
</evidence>
<evidence type="ECO:0000313" key="4">
    <source>
        <dbReference type="EMBL" id="MDQ0373569.1"/>
    </source>
</evidence>
<protein>
    <recommendedName>
        <fullName evidence="6">Gram-positive cocci surface proteins LPxTG domain-containing protein</fullName>
    </recommendedName>
</protein>
<organism evidence="4 5">
    <name type="scientific">Cellulomonas humilata</name>
    <dbReference type="NCBI Taxonomy" id="144055"/>
    <lineage>
        <taxon>Bacteria</taxon>
        <taxon>Bacillati</taxon>
        <taxon>Actinomycetota</taxon>
        <taxon>Actinomycetes</taxon>
        <taxon>Micrococcales</taxon>
        <taxon>Cellulomonadaceae</taxon>
        <taxon>Cellulomonas</taxon>
    </lineage>
</organism>
<comment type="caution">
    <text evidence="4">The sequence shown here is derived from an EMBL/GenBank/DDBJ whole genome shotgun (WGS) entry which is preliminary data.</text>
</comment>
<gene>
    <name evidence="4" type="ORF">J2X26_001880</name>
</gene>
<keyword evidence="2" id="KW-0472">Membrane</keyword>
<keyword evidence="3" id="KW-0732">Signal</keyword>
<keyword evidence="5" id="KW-1185">Reference proteome</keyword>
<name>A0ABU0EEB4_9CELL</name>